<dbReference type="EMBL" id="FCOE02000039">
    <property type="protein sequence ID" value="SAK93936.1"/>
    <property type="molecule type" value="Genomic_DNA"/>
</dbReference>
<evidence type="ECO:0000313" key="2">
    <source>
        <dbReference type="Proteomes" id="UP000054911"/>
    </source>
</evidence>
<gene>
    <name evidence="1" type="ORF">AWB80_06893</name>
</gene>
<name>A0A158DI79_9BURK</name>
<dbReference type="RefSeq" id="WP_143328192.1">
    <property type="nucleotide sequence ID" value="NZ_FCOE02000039.1"/>
</dbReference>
<keyword evidence="2" id="KW-1185">Reference proteome</keyword>
<sequence length="322" mass="35601">MADGLEHFLREAREGVVRDIPRGHYTPGYWTMLAATGRRAGIRFEDLRFGHEPNSGYAQALRLPTALGAADDYPYDRRNEGRNYSGLVLLESAETTDQASERVNGCVRHIFAAEGLDQFVHDLAEVVGDLHDNVWSHGKSTGFSMAQTWRNLRQTDSYWFEFSLADCGMGFLRETQRAGIPGIDSDADAISWCIKKGNTSKRTKVVDDMMQSLPPDMMGNPMFGFAAIKESDNHHMGLGLAKLMALVEKYRGRLWLASGASLLYKPPMNEHVIRAAPSKCKGVALAVRFDTSVIREILVQEAADSAQTTDETTANLITLLGG</sequence>
<dbReference type="OrthoDB" id="7017935at2"/>
<proteinExistence type="predicted"/>
<protein>
    <submittedName>
        <fullName evidence="1">Uncharacterized protein</fullName>
    </submittedName>
</protein>
<comment type="caution">
    <text evidence="1">The sequence shown here is derived from an EMBL/GenBank/DDBJ whole genome shotgun (WGS) entry which is preliminary data.</text>
</comment>
<reference evidence="1" key="1">
    <citation type="submission" date="2016-01" db="EMBL/GenBank/DDBJ databases">
        <authorList>
            <person name="Peeters C."/>
        </authorList>
    </citation>
    <scope>NUCLEOTIDE SEQUENCE [LARGE SCALE GENOMIC DNA]</scope>
    <source>
        <strain evidence="1">LMG 29323</strain>
    </source>
</reference>
<evidence type="ECO:0000313" key="1">
    <source>
        <dbReference type="EMBL" id="SAK93936.1"/>
    </source>
</evidence>
<dbReference type="Proteomes" id="UP000054911">
    <property type="component" value="Unassembled WGS sequence"/>
</dbReference>
<accession>A0A158DI79</accession>
<organism evidence="1 2">
    <name type="scientific">Caballeronia pedi</name>
    <dbReference type="NCBI Taxonomy" id="1777141"/>
    <lineage>
        <taxon>Bacteria</taxon>
        <taxon>Pseudomonadati</taxon>
        <taxon>Pseudomonadota</taxon>
        <taxon>Betaproteobacteria</taxon>
        <taxon>Burkholderiales</taxon>
        <taxon>Burkholderiaceae</taxon>
        <taxon>Caballeronia</taxon>
    </lineage>
</organism>
<dbReference type="AlphaFoldDB" id="A0A158DI79"/>